<evidence type="ECO:0000256" key="4">
    <source>
        <dbReference type="ARBA" id="ARBA00044936"/>
    </source>
</evidence>
<comment type="similarity">
    <text evidence="5">Belongs to the SepF family.</text>
</comment>
<name>A0ABT9Y5A7_9FIRM</name>
<keyword evidence="8" id="KW-1185">Reference proteome</keyword>
<keyword evidence="2 5" id="KW-0717">Septation</keyword>
<comment type="function">
    <text evidence="4 5">Cell division protein that is part of the divisome complex and is recruited early to the Z-ring. Probably stimulates Z-ring formation, perhaps through the cross-linking of FtsZ protofilaments. Its function overlaps with FtsA.</text>
</comment>
<dbReference type="Gene3D" id="3.30.110.150">
    <property type="entry name" value="SepF-like protein"/>
    <property type="match status" value="1"/>
</dbReference>
<proteinExistence type="inferred from homology"/>
<reference evidence="7 8" key="1">
    <citation type="submission" date="2023-07" db="EMBL/GenBank/DDBJ databases">
        <title>Genomic Encyclopedia of Type Strains, Phase IV (KMG-IV): sequencing the most valuable type-strain genomes for metagenomic binning, comparative biology and taxonomic classification.</title>
        <authorList>
            <person name="Goeker M."/>
        </authorList>
    </citation>
    <scope>NUCLEOTIDE SEQUENCE [LARGE SCALE GENOMIC DNA]</scope>
    <source>
        <strain evidence="7 8">DSM 16980</strain>
    </source>
</reference>
<dbReference type="PANTHER" id="PTHR35798:SF1">
    <property type="entry name" value="CELL DIVISION PROTEIN SEPF"/>
    <property type="match status" value="1"/>
</dbReference>
<evidence type="ECO:0000313" key="7">
    <source>
        <dbReference type="EMBL" id="MDQ0203014.1"/>
    </source>
</evidence>
<comment type="subcellular location">
    <subcellularLocation>
        <location evidence="5">Cytoplasm</location>
    </subcellularLocation>
    <text evidence="5">Localizes to the division site, in a FtsZ-dependent manner.</text>
</comment>
<feature type="compositionally biased region" description="Basic and acidic residues" evidence="6">
    <location>
        <begin position="13"/>
        <end position="30"/>
    </location>
</feature>
<dbReference type="EMBL" id="JAUSUE010000003">
    <property type="protein sequence ID" value="MDQ0203014.1"/>
    <property type="molecule type" value="Genomic_DNA"/>
</dbReference>
<dbReference type="InterPro" id="IPR023052">
    <property type="entry name" value="Cell_div_SepF"/>
</dbReference>
<evidence type="ECO:0000256" key="5">
    <source>
        <dbReference type="HAMAP-Rule" id="MF_01197"/>
    </source>
</evidence>
<evidence type="ECO:0000256" key="3">
    <source>
        <dbReference type="ARBA" id="ARBA00023306"/>
    </source>
</evidence>
<keyword evidence="5" id="KW-0963">Cytoplasm</keyword>
<organism evidence="7 8">
    <name type="scientific">Pectinatus haikarae</name>
    <dbReference type="NCBI Taxonomy" id="349096"/>
    <lineage>
        <taxon>Bacteria</taxon>
        <taxon>Bacillati</taxon>
        <taxon>Bacillota</taxon>
        <taxon>Negativicutes</taxon>
        <taxon>Selenomonadales</taxon>
        <taxon>Selenomonadaceae</taxon>
        <taxon>Pectinatus</taxon>
    </lineage>
</organism>
<evidence type="ECO:0000313" key="8">
    <source>
        <dbReference type="Proteomes" id="UP001239167"/>
    </source>
</evidence>
<gene>
    <name evidence="5" type="primary">sepF</name>
    <name evidence="7" type="ORF">J2S01_000710</name>
</gene>
<dbReference type="InterPro" id="IPR038594">
    <property type="entry name" value="SepF-like_sf"/>
</dbReference>
<accession>A0ABT9Y5A7</accession>
<sequence>MSFFDKFGSKMGLTDDKDKNRGDSRNRQMDPESDEYEEYEDSPVSQDNVVDFQSVAANSAGNSSGIAGRQMKVIIIEPASFDDAQQIAEHIKARKPVVLNFENTNDETAKRIIDFISGATYALAGDIKKVGQHIFLCAPNNVNVTFSDAAASKPVPPRDDKLPWE</sequence>
<dbReference type="RefSeq" id="WP_196603278.1">
    <property type="nucleotide sequence ID" value="NZ_CP116940.1"/>
</dbReference>
<dbReference type="PANTHER" id="PTHR35798">
    <property type="entry name" value="CELL DIVISION PROTEIN SEPF"/>
    <property type="match status" value="1"/>
</dbReference>
<dbReference type="Proteomes" id="UP001239167">
    <property type="component" value="Unassembled WGS sequence"/>
</dbReference>
<evidence type="ECO:0000256" key="1">
    <source>
        <dbReference type="ARBA" id="ARBA00022618"/>
    </source>
</evidence>
<comment type="caution">
    <text evidence="7">The sequence shown here is derived from an EMBL/GenBank/DDBJ whole genome shotgun (WGS) entry which is preliminary data.</text>
</comment>
<evidence type="ECO:0000256" key="6">
    <source>
        <dbReference type="SAM" id="MobiDB-lite"/>
    </source>
</evidence>
<evidence type="ECO:0000256" key="2">
    <source>
        <dbReference type="ARBA" id="ARBA00023210"/>
    </source>
</evidence>
<dbReference type="Pfam" id="PF04472">
    <property type="entry name" value="SepF"/>
    <property type="match status" value="1"/>
</dbReference>
<dbReference type="HAMAP" id="MF_01197">
    <property type="entry name" value="SepF"/>
    <property type="match status" value="1"/>
</dbReference>
<keyword evidence="1 5" id="KW-0132">Cell division</keyword>
<dbReference type="InterPro" id="IPR007561">
    <property type="entry name" value="Cell_div_SepF/SepF-rel"/>
</dbReference>
<feature type="compositionally biased region" description="Acidic residues" evidence="6">
    <location>
        <begin position="31"/>
        <end position="41"/>
    </location>
</feature>
<feature type="region of interest" description="Disordered" evidence="6">
    <location>
        <begin position="1"/>
        <end position="44"/>
    </location>
</feature>
<protein>
    <recommendedName>
        <fullName evidence="5">Cell division protein SepF</fullName>
    </recommendedName>
</protein>
<comment type="subunit">
    <text evidence="5">Homodimer. Interacts with FtsZ.</text>
</comment>
<keyword evidence="3 5" id="KW-0131">Cell cycle</keyword>